<evidence type="ECO:0000313" key="2">
    <source>
        <dbReference type="Proteomes" id="UP001252243"/>
    </source>
</evidence>
<accession>A0ABU1UHZ8</accession>
<reference evidence="1 2" key="1">
    <citation type="submission" date="2023-07" db="EMBL/GenBank/DDBJ databases">
        <title>Sorghum-associated microbial communities from plants grown in Nebraska, USA.</title>
        <authorList>
            <person name="Schachtman D."/>
        </authorList>
    </citation>
    <scope>NUCLEOTIDE SEQUENCE [LARGE SCALE GENOMIC DNA]</scope>
    <source>
        <strain evidence="1 2">BE167</strain>
    </source>
</reference>
<sequence length="41" mass="4238">MRQQGVTVHSGQASSGHIFCRATGTTKAIVPGLLAPIIETC</sequence>
<protein>
    <submittedName>
        <fullName evidence="1">Uncharacterized protein</fullName>
    </submittedName>
</protein>
<comment type="caution">
    <text evidence="1">The sequence shown here is derived from an EMBL/GenBank/DDBJ whole genome shotgun (WGS) entry which is preliminary data.</text>
</comment>
<organism evidence="1 2">
    <name type="scientific">Arthrobacter ginsengisoli</name>
    <dbReference type="NCBI Taxonomy" id="1356565"/>
    <lineage>
        <taxon>Bacteria</taxon>
        <taxon>Bacillati</taxon>
        <taxon>Actinomycetota</taxon>
        <taxon>Actinomycetes</taxon>
        <taxon>Micrococcales</taxon>
        <taxon>Micrococcaceae</taxon>
        <taxon>Arthrobacter</taxon>
    </lineage>
</organism>
<name>A0ABU1UHZ8_9MICC</name>
<gene>
    <name evidence="1" type="ORF">J2X01_004131</name>
</gene>
<keyword evidence="2" id="KW-1185">Reference proteome</keyword>
<dbReference type="EMBL" id="JAVDVQ010000033">
    <property type="protein sequence ID" value="MDR7084814.1"/>
    <property type="molecule type" value="Genomic_DNA"/>
</dbReference>
<proteinExistence type="predicted"/>
<dbReference type="Proteomes" id="UP001252243">
    <property type="component" value="Unassembled WGS sequence"/>
</dbReference>
<evidence type="ECO:0000313" key="1">
    <source>
        <dbReference type="EMBL" id="MDR7084814.1"/>
    </source>
</evidence>